<keyword evidence="3" id="KW-1185">Reference proteome</keyword>
<feature type="region of interest" description="Disordered" evidence="1">
    <location>
        <begin position="76"/>
        <end position="109"/>
    </location>
</feature>
<comment type="caution">
    <text evidence="2">The sequence shown here is derived from an EMBL/GenBank/DDBJ whole genome shotgun (WGS) entry which is preliminary data.</text>
</comment>
<proteinExistence type="predicted"/>
<reference evidence="2 3" key="1">
    <citation type="submission" date="2021-02" db="EMBL/GenBank/DDBJ databases">
        <authorList>
            <person name="Han P."/>
        </authorList>
    </citation>
    <scope>NUCLEOTIDE SEQUENCE [LARGE SCALE GENOMIC DNA]</scope>
    <source>
        <strain evidence="2">Candidatus Nitrospira sp. ZN2</strain>
    </source>
</reference>
<evidence type="ECO:0000256" key="1">
    <source>
        <dbReference type="SAM" id="MobiDB-lite"/>
    </source>
</evidence>
<evidence type="ECO:0008006" key="4">
    <source>
        <dbReference type="Google" id="ProtNLM"/>
    </source>
</evidence>
<dbReference type="Proteomes" id="UP000675880">
    <property type="component" value="Unassembled WGS sequence"/>
</dbReference>
<feature type="region of interest" description="Disordered" evidence="1">
    <location>
        <begin position="1"/>
        <end position="20"/>
    </location>
</feature>
<evidence type="ECO:0000313" key="3">
    <source>
        <dbReference type="Proteomes" id="UP000675880"/>
    </source>
</evidence>
<dbReference type="RefSeq" id="WP_213043624.1">
    <property type="nucleotide sequence ID" value="NZ_CAJNBJ010000018.1"/>
</dbReference>
<gene>
    <name evidence="2" type="ORF">NSPZN2_50018</name>
</gene>
<organism evidence="2 3">
    <name type="scientific">Nitrospira defluvii</name>
    <dbReference type="NCBI Taxonomy" id="330214"/>
    <lineage>
        <taxon>Bacteria</taxon>
        <taxon>Pseudomonadati</taxon>
        <taxon>Nitrospirota</taxon>
        <taxon>Nitrospiria</taxon>
        <taxon>Nitrospirales</taxon>
        <taxon>Nitrospiraceae</taxon>
        <taxon>Nitrospira</taxon>
    </lineage>
</organism>
<dbReference type="EMBL" id="CAJNBJ010000018">
    <property type="protein sequence ID" value="CAE6784041.1"/>
    <property type="molecule type" value="Genomic_DNA"/>
</dbReference>
<protein>
    <recommendedName>
        <fullName evidence="4">Helix-turn-helix domain-containing protein</fullName>
    </recommendedName>
</protein>
<evidence type="ECO:0000313" key="2">
    <source>
        <dbReference type="EMBL" id="CAE6784041.1"/>
    </source>
</evidence>
<name>A0ABM8S1Q6_9BACT</name>
<feature type="compositionally biased region" description="Polar residues" evidence="1">
    <location>
        <begin position="11"/>
        <end position="20"/>
    </location>
</feature>
<sequence length="109" mass="12347">MKMRSLRGEALTTTSANAQQAADQYMTVQQLAQRLRVTPDYLYSDVLGQPDGIPGIRLGKGRRPRWRIHPSDVAQWEERQRRTYDSPPPLTASAKKVRSVPRQVDSKAS</sequence>
<accession>A0ABM8S1Q6</accession>